<dbReference type="Pfam" id="PF04717">
    <property type="entry name" value="Phage_base_V"/>
    <property type="match status" value="1"/>
</dbReference>
<dbReference type="InterPro" id="IPR047702">
    <property type="entry name" value="VgrG-rel"/>
</dbReference>
<dbReference type="Proteomes" id="UP001597114">
    <property type="component" value="Unassembled WGS sequence"/>
</dbReference>
<comment type="caution">
    <text evidence="2">The sequence shown here is derived from an EMBL/GenBank/DDBJ whole genome shotgun (WGS) entry which is preliminary data.</text>
</comment>
<name>A0ABW4EWR7_9PSEU</name>
<sequence length="622" mass="66033">MSQKIYTNILQVKLNGAKMPDQLAQLMTSGWTDSSMNLPSAFELTFSDPYSDVTKNFPQLTIGTTVEMSVIADGTTSKKPLITGDITAMEVDADRAGRTLRVRGYDAAHRLQRNRRVESYKKMTASAIVQKIAKTNKVKTGKIDPTTTQYEQATQPNITDWDFMTRLAMENDVYVYVDRDGSLQFTKRLPASGAPSDTTSSEKSPFVLEFGANALRCRVGVTSAGQVNTAEVRGWDEKNKRALTKQSPATTTDGAKIGVTPGKVIQKFGQASLTGSDIPYTTQAEVNTASKGLADDVSSSFAEMEVAVTGTPELGPGVPVALKGAGEPFEGQYTVTAARHVFETGQQYLTWVEVSGRQIRSLYGLASGAASTTPVIPGVANATVTNTQDPDKKGRVKLKFPWLSDKYESDWCRVAQLGGVGGGGLMTPAADDEVLVGFDRGSLEHPYVIAGLYNGKDKPTDDPDRMDPVDTVGKVNWRSIASREKHMIELLDARTRGKMGIRMRTGDGLLTMYLDQTTTTITVDSKGGVSITGARNVDVKAGGELSLSAGGAVNVEAGGALNLKAGGELGLQVGGAATVTAGGLIAMTAGAEITMETTANINEIATTITMEGVVLANGVPVI</sequence>
<evidence type="ECO:0000313" key="3">
    <source>
        <dbReference type="Proteomes" id="UP001597114"/>
    </source>
</evidence>
<dbReference type="Gene3D" id="4.10.220.110">
    <property type="match status" value="1"/>
</dbReference>
<gene>
    <name evidence="2" type="ORF">ACFSJD_19645</name>
</gene>
<proteinExistence type="predicted"/>
<dbReference type="Gene3D" id="2.30.110.50">
    <property type="match status" value="1"/>
</dbReference>
<dbReference type="Gene3D" id="2.40.50.230">
    <property type="entry name" value="Gp5 N-terminal domain"/>
    <property type="match status" value="1"/>
</dbReference>
<protein>
    <submittedName>
        <fullName evidence="2">VgrG-related protein</fullName>
    </submittedName>
</protein>
<dbReference type="Pfam" id="PF05954">
    <property type="entry name" value="Phage_GPD"/>
    <property type="match status" value="1"/>
</dbReference>
<dbReference type="SUPFAM" id="SSF69349">
    <property type="entry name" value="Phage fibre proteins"/>
    <property type="match status" value="1"/>
</dbReference>
<reference evidence="3" key="1">
    <citation type="journal article" date="2019" name="Int. J. Syst. Evol. Microbiol.">
        <title>The Global Catalogue of Microorganisms (GCM) 10K type strain sequencing project: providing services to taxonomists for standard genome sequencing and annotation.</title>
        <authorList>
            <consortium name="The Broad Institute Genomics Platform"/>
            <consortium name="The Broad Institute Genome Sequencing Center for Infectious Disease"/>
            <person name="Wu L."/>
            <person name="Ma J."/>
        </authorList>
    </citation>
    <scope>NUCLEOTIDE SEQUENCE [LARGE SCALE GENOMIC DNA]</scope>
    <source>
        <strain evidence="3">CCM 7043</strain>
    </source>
</reference>
<evidence type="ECO:0000259" key="1">
    <source>
        <dbReference type="Pfam" id="PF04717"/>
    </source>
</evidence>
<dbReference type="SUPFAM" id="SSF69279">
    <property type="entry name" value="Phage tail proteins"/>
    <property type="match status" value="1"/>
</dbReference>
<dbReference type="SUPFAM" id="SSF69255">
    <property type="entry name" value="gp5 N-terminal domain-like"/>
    <property type="match status" value="1"/>
</dbReference>
<dbReference type="InterPro" id="IPR006531">
    <property type="entry name" value="Gp5/Vgr_OB"/>
</dbReference>
<dbReference type="Gene3D" id="3.55.50.10">
    <property type="entry name" value="Baseplate protein-like domains"/>
    <property type="match status" value="1"/>
</dbReference>
<dbReference type="InterPro" id="IPR037026">
    <property type="entry name" value="Vgr_OB-fold_dom_sf"/>
</dbReference>
<organism evidence="2 3">
    <name type="scientific">Pseudonocardia yunnanensis</name>
    <dbReference type="NCBI Taxonomy" id="58107"/>
    <lineage>
        <taxon>Bacteria</taxon>
        <taxon>Bacillati</taxon>
        <taxon>Actinomycetota</taxon>
        <taxon>Actinomycetes</taxon>
        <taxon>Pseudonocardiales</taxon>
        <taxon>Pseudonocardiaceae</taxon>
        <taxon>Pseudonocardia</taxon>
    </lineage>
</organism>
<dbReference type="NCBIfam" id="NF033848">
    <property type="entry name" value="VgrG_rel"/>
    <property type="match status" value="1"/>
</dbReference>
<evidence type="ECO:0000313" key="2">
    <source>
        <dbReference type="EMBL" id="MFD1519718.1"/>
    </source>
</evidence>
<feature type="domain" description="Gp5/Type VI secretion system Vgr protein OB-fold" evidence="1">
    <location>
        <begin position="381"/>
        <end position="453"/>
    </location>
</feature>
<dbReference type="EMBL" id="JBHUCO010000019">
    <property type="protein sequence ID" value="MFD1519718.1"/>
    <property type="molecule type" value="Genomic_DNA"/>
</dbReference>
<dbReference type="RefSeq" id="WP_344717758.1">
    <property type="nucleotide sequence ID" value="NZ_BAAAUS010000001.1"/>
</dbReference>
<accession>A0ABW4EWR7</accession>
<keyword evidence="3" id="KW-1185">Reference proteome</keyword>